<sequence>MSVFCCFSKLFMREQAEKIVPVETETPVFPLLDLPIIVTREVIKLLDPIDFISTSLASKTTNHICKSIHTAKKLPVSINMNVAVRDKNAEIKMSIEESPNVLWVFHFTQDNHVKEREVMNDIYILMWAESDKLNKKELFKYGDVIYESTRTTRKVRAIELFTSDVLTAVKQWIDYLMELFRIKLETLFIGSKVNKANLDKVLSLFNENLPPEDFIFASYRKNDDFYPMILDKQNATKNLTLRLNAFEEFHYDLSRFEYDSLEIKHACWVKFSQLYDLKCKSIALRCTKFERNDLKELIRKWRAGWTPKWESLYIKFWSFVNVFECVEGDYDIIATRQRNEINLESQIQLYRFQLGYVCSPKKMIMLYGFHIVRENRDVASILMVDDEMAMFYVQKMDDDLLEINLHADMFERKQ</sequence>
<dbReference type="HOGENOM" id="CLU_676578_0_0_1"/>
<accession>Q21935</accession>
<organism evidence="2 3">
    <name type="scientific">Caenorhabditis elegans</name>
    <dbReference type="NCBI Taxonomy" id="6239"/>
    <lineage>
        <taxon>Eukaryota</taxon>
        <taxon>Metazoa</taxon>
        <taxon>Ecdysozoa</taxon>
        <taxon>Nematoda</taxon>
        <taxon>Chromadorea</taxon>
        <taxon>Rhabditida</taxon>
        <taxon>Rhabditina</taxon>
        <taxon>Rhabditomorpha</taxon>
        <taxon>Rhabditoidea</taxon>
        <taxon>Rhabditidae</taxon>
        <taxon>Peloderinae</taxon>
        <taxon>Caenorhabditis</taxon>
    </lineage>
</organism>
<dbReference type="PROSITE" id="PS50181">
    <property type="entry name" value="FBOX"/>
    <property type="match status" value="1"/>
</dbReference>
<dbReference type="Proteomes" id="UP000001940">
    <property type="component" value="Chromosome V"/>
</dbReference>
<dbReference type="InParanoid" id="Q21935"/>
<dbReference type="OMA" id="PKFKKDC"/>
<dbReference type="PANTHER" id="PTHR21503:SF31">
    <property type="entry name" value="F-BOX DOMAIN-CONTAINING PROTEIN"/>
    <property type="match status" value="1"/>
</dbReference>
<dbReference type="FunCoup" id="Q21935">
    <property type="interactions" value="840"/>
</dbReference>
<dbReference type="WormBase" id="R11D1.2">
    <property type="protein sequence ID" value="CE41691"/>
    <property type="gene ID" value="WBGene00011243"/>
</dbReference>
<dbReference type="PANTHER" id="PTHR21503">
    <property type="entry name" value="F-BOX-CONTAINING HYPOTHETICAL PROTEIN C.ELEGANS"/>
    <property type="match status" value="1"/>
</dbReference>
<dbReference type="STRING" id="6239.R11D1.2.1"/>
<evidence type="ECO:0000313" key="2">
    <source>
        <dbReference type="EMBL" id="CAA99902.2"/>
    </source>
</evidence>
<proteinExistence type="predicted"/>
<evidence type="ECO:0000313" key="3">
    <source>
        <dbReference type="Proteomes" id="UP000001940"/>
    </source>
</evidence>
<dbReference type="OrthoDB" id="5796703at2759"/>
<evidence type="ECO:0000259" key="1">
    <source>
        <dbReference type="PROSITE" id="PS50181"/>
    </source>
</evidence>
<keyword evidence="3" id="KW-1185">Reference proteome</keyword>
<dbReference type="GeneID" id="187803"/>
<dbReference type="eggNOG" id="ENOG502TH5M">
    <property type="taxonomic scope" value="Eukaryota"/>
</dbReference>
<dbReference type="PeptideAtlas" id="Q21935"/>
<dbReference type="AGR" id="WB:WBGene00011243"/>
<dbReference type="AlphaFoldDB" id="Q21935"/>
<dbReference type="PaxDb" id="6239-R11D1.2"/>
<dbReference type="InterPro" id="IPR012885">
    <property type="entry name" value="F-box_Sdz-33"/>
</dbReference>
<dbReference type="InterPro" id="IPR001810">
    <property type="entry name" value="F-box_dom"/>
</dbReference>
<dbReference type="CTD" id="187803"/>
<evidence type="ECO:0000313" key="4">
    <source>
        <dbReference type="WormBase" id="R11D1.2"/>
    </source>
</evidence>
<protein>
    <submittedName>
        <fullName evidence="2">F-box domain-containing protein</fullName>
    </submittedName>
</protein>
<dbReference type="UCSC" id="R11D1.2">
    <property type="organism name" value="c. elegans"/>
</dbReference>
<dbReference type="PhylomeDB" id="Q21935"/>
<dbReference type="Pfam" id="PF07735">
    <property type="entry name" value="FBA_2"/>
    <property type="match status" value="1"/>
</dbReference>
<gene>
    <name evidence="2" type="ORF">CELE_R11D1.2</name>
    <name evidence="2 4" type="ORF">R11D1.2</name>
</gene>
<reference evidence="2 3" key="1">
    <citation type="journal article" date="1998" name="Science">
        <title>Genome sequence of the nematode C. elegans: a platform for investigating biology.</title>
        <authorList>
            <consortium name="The C. elegans sequencing consortium"/>
            <person name="Sulson J.E."/>
            <person name="Waterston R."/>
        </authorList>
    </citation>
    <scope>NUCLEOTIDE SEQUENCE [LARGE SCALE GENOMIC DNA]</scope>
    <source>
        <strain evidence="2 3">Bristol N2</strain>
    </source>
</reference>
<dbReference type="EMBL" id="BX284605">
    <property type="protein sequence ID" value="CAA99902.2"/>
    <property type="molecule type" value="Genomic_DNA"/>
</dbReference>
<dbReference type="RefSeq" id="NP_506173.2">
    <property type="nucleotide sequence ID" value="NM_073772.2"/>
</dbReference>
<name>Q21935_CAEEL</name>
<dbReference type="KEGG" id="cel:CELE_R11D1.2"/>
<feature type="domain" description="F-box" evidence="1">
    <location>
        <begin position="28"/>
        <end position="74"/>
    </location>
</feature>
<dbReference type="Pfam" id="PF00646">
    <property type="entry name" value="F-box"/>
    <property type="match status" value="1"/>
</dbReference>